<feature type="region of interest" description="Disordered" evidence="1">
    <location>
        <begin position="45"/>
        <end position="91"/>
    </location>
</feature>
<dbReference type="AlphaFoldDB" id="A0A164IHA0"/>
<comment type="caution">
    <text evidence="2">The sequence shown here is derived from an EMBL/GenBank/DDBJ whole genome shotgun (WGS) entry which is preliminary data.</text>
</comment>
<organism evidence="2 3">
    <name type="scientific">Daphnia magna</name>
    <dbReference type="NCBI Taxonomy" id="35525"/>
    <lineage>
        <taxon>Eukaryota</taxon>
        <taxon>Metazoa</taxon>
        <taxon>Ecdysozoa</taxon>
        <taxon>Arthropoda</taxon>
        <taxon>Crustacea</taxon>
        <taxon>Branchiopoda</taxon>
        <taxon>Diplostraca</taxon>
        <taxon>Cladocera</taxon>
        <taxon>Anomopoda</taxon>
        <taxon>Daphniidae</taxon>
        <taxon>Daphnia</taxon>
    </lineage>
</organism>
<feature type="compositionally biased region" description="Polar residues" evidence="1">
    <location>
        <begin position="82"/>
        <end position="91"/>
    </location>
</feature>
<protein>
    <submittedName>
        <fullName evidence="2">Uncharacterized protein</fullName>
    </submittedName>
</protein>
<gene>
    <name evidence="2" type="ORF">APZ42_002140</name>
</gene>
<feature type="non-terminal residue" evidence="2">
    <location>
        <position position="1"/>
    </location>
</feature>
<sequence>SPRDGSRLARIRCLKRQHCDEKSSDFQRERKKRVTHWFPLHRHLNHKLDKTEQRMKETRPRNSNLPPTPPSNRKKKERKENTLQASNSPTLDKNDQIEFATYLEMNIKMTASIHLVWRVRNENVASDWSNSSQLFPVYPRNNLIKEYQLLLMVLKKELNIN</sequence>
<feature type="compositionally biased region" description="Basic and acidic residues" evidence="1">
    <location>
        <begin position="46"/>
        <end position="60"/>
    </location>
</feature>
<evidence type="ECO:0000313" key="3">
    <source>
        <dbReference type="Proteomes" id="UP000076858"/>
    </source>
</evidence>
<accession>A0A164IHA0</accession>
<proteinExistence type="predicted"/>
<name>A0A164IHA0_9CRUS</name>
<dbReference type="EMBL" id="LRGB01007260">
    <property type="protein sequence ID" value="KZS01255.1"/>
    <property type="molecule type" value="Genomic_DNA"/>
</dbReference>
<dbReference type="Proteomes" id="UP000076858">
    <property type="component" value="Unassembled WGS sequence"/>
</dbReference>
<evidence type="ECO:0000256" key="1">
    <source>
        <dbReference type="SAM" id="MobiDB-lite"/>
    </source>
</evidence>
<evidence type="ECO:0000313" key="2">
    <source>
        <dbReference type="EMBL" id="KZS01255.1"/>
    </source>
</evidence>
<keyword evidence="3" id="KW-1185">Reference proteome</keyword>
<reference evidence="2 3" key="1">
    <citation type="submission" date="2016-03" db="EMBL/GenBank/DDBJ databases">
        <title>EvidentialGene: Evidence-directed Construction of Genes on Genomes.</title>
        <authorList>
            <person name="Gilbert D.G."/>
            <person name="Choi J.-H."/>
            <person name="Mockaitis K."/>
            <person name="Colbourne J."/>
            <person name="Pfrender M."/>
        </authorList>
    </citation>
    <scope>NUCLEOTIDE SEQUENCE [LARGE SCALE GENOMIC DNA]</scope>
    <source>
        <strain evidence="2 3">Xinb3</strain>
        <tissue evidence="2">Complete organism</tissue>
    </source>
</reference>